<dbReference type="EMBL" id="JACRUN010000008">
    <property type="protein sequence ID" value="MBC5835821.1"/>
    <property type="molecule type" value="Genomic_DNA"/>
</dbReference>
<keyword evidence="1" id="KW-0472">Membrane</keyword>
<evidence type="ECO:0000313" key="3">
    <source>
        <dbReference type="EMBL" id="MBC5835821.1"/>
    </source>
</evidence>
<dbReference type="PROSITE" id="PS51257">
    <property type="entry name" value="PROKAR_LIPOPROTEIN"/>
    <property type="match status" value="1"/>
</dbReference>
<keyword evidence="1" id="KW-0812">Transmembrane</keyword>
<dbReference type="Proteomes" id="UP000605990">
    <property type="component" value="Unassembled WGS sequence"/>
</dbReference>
<keyword evidence="4" id="KW-1185">Reference proteome</keyword>
<accession>A0ABR7J175</accession>
<feature type="transmembrane region" description="Helical" evidence="1">
    <location>
        <begin position="147"/>
        <end position="172"/>
    </location>
</feature>
<comment type="caution">
    <text evidence="3">The sequence shown here is derived from an EMBL/GenBank/DDBJ whole genome shotgun (WGS) entry which is preliminary data.</text>
</comment>
<evidence type="ECO:0008006" key="5">
    <source>
        <dbReference type="Google" id="ProtNLM"/>
    </source>
</evidence>
<keyword evidence="1" id="KW-1133">Transmembrane helix</keyword>
<reference evidence="3 4" key="1">
    <citation type="submission" date="2020-08" db="EMBL/GenBank/DDBJ databases">
        <title>Description of novel Flavobacterium F-408 isolate.</title>
        <authorList>
            <person name="Saticioglu I.B."/>
            <person name="Duman M."/>
            <person name="Altun S."/>
        </authorList>
    </citation>
    <scope>NUCLEOTIDE SEQUENCE [LARGE SCALE GENOMIC DNA]</scope>
    <source>
        <strain evidence="3 4">F-408</strain>
    </source>
</reference>
<keyword evidence="2" id="KW-0732">Signal</keyword>
<dbReference type="RefSeq" id="WP_166125566.1">
    <property type="nucleotide sequence ID" value="NZ_JAANOQ010000002.1"/>
</dbReference>
<evidence type="ECO:0000256" key="1">
    <source>
        <dbReference type="SAM" id="Phobius"/>
    </source>
</evidence>
<proteinExistence type="predicted"/>
<protein>
    <recommendedName>
        <fullName evidence="5">Lipoprotein</fullName>
    </recommendedName>
</protein>
<sequence length="182" mass="20801">MKQFILKSIIFFGLFLALSSCTGTKKISEKNSETKIKELSEKTTDKVSDTKTNKEINDNISVPLRSNNEEVNKAIRDAFRDFNFNKQSGTNSTQFIFDEEAMAFKIANIIGATQDKNTSSVIDTKTDKSFEQTTDEYFSKKISQIPWWLWVVAIIYLMPRIVEGVSAIYNPFSLLIKKIKTK</sequence>
<feature type="chain" id="PRO_5045326405" description="Lipoprotein" evidence="2">
    <location>
        <begin position="23"/>
        <end position="182"/>
    </location>
</feature>
<evidence type="ECO:0000313" key="4">
    <source>
        <dbReference type="Proteomes" id="UP000605990"/>
    </source>
</evidence>
<evidence type="ECO:0000256" key="2">
    <source>
        <dbReference type="SAM" id="SignalP"/>
    </source>
</evidence>
<feature type="signal peptide" evidence="2">
    <location>
        <begin position="1"/>
        <end position="22"/>
    </location>
</feature>
<gene>
    <name evidence="3" type="ORF">H8R27_13070</name>
</gene>
<organism evidence="3 4">
    <name type="scientific">Flavobacterium bernardetii</name>
    <dbReference type="NCBI Taxonomy" id="2813823"/>
    <lineage>
        <taxon>Bacteria</taxon>
        <taxon>Pseudomonadati</taxon>
        <taxon>Bacteroidota</taxon>
        <taxon>Flavobacteriia</taxon>
        <taxon>Flavobacteriales</taxon>
        <taxon>Flavobacteriaceae</taxon>
        <taxon>Flavobacterium</taxon>
    </lineage>
</organism>
<name>A0ABR7J175_9FLAO</name>